<gene>
    <name evidence="1" type="ORF">FA13DRAFT_1797911</name>
</gene>
<dbReference type="AlphaFoldDB" id="A0A4Y7SPF8"/>
<accession>A0A4Y7SPF8</accession>
<dbReference type="SUPFAM" id="SSF56973">
    <property type="entry name" value="Aerolisin/ETX pore-forming domain"/>
    <property type="match status" value="1"/>
</dbReference>
<dbReference type="CDD" id="cd23424">
    <property type="entry name" value="beta-trefoil_Ricin_BEL-like"/>
    <property type="match status" value="1"/>
</dbReference>
<dbReference type="InterPro" id="IPR004991">
    <property type="entry name" value="Aerolysin-like"/>
</dbReference>
<proteinExistence type="predicted"/>
<evidence type="ECO:0000313" key="2">
    <source>
        <dbReference type="Proteomes" id="UP000298030"/>
    </source>
</evidence>
<organism evidence="1 2">
    <name type="scientific">Coprinellus micaceus</name>
    <name type="common">Glistening ink-cap mushroom</name>
    <name type="synonym">Coprinus micaceus</name>
    <dbReference type="NCBI Taxonomy" id="71717"/>
    <lineage>
        <taxon>Eukaryota</taxon>
        <taxon>Fungi</taxon>
        <taxon>Dikarya</taxon>
        <taxon>Basidiomycota</taxon>
        <taxon>Agaricomycotina</taxon>
        <taxon>Agaricomycetes</taxon>
        <taxon>Agaricomycetidae</taxon>
        <taxon>Agaricales</taxon>
        <taxon>Agaricineae</taxon>
        <taxon>Psathyrellaceae</taxon>
        <taxon>Coprinellus</taxon>
    </lineage>
</organism>
<name>A0A4Y7SPF8_COPMI</name>
<evidence type="ECO:0000313" key="1">
    <source>
        <dbReference type="EMBL" id="TEB23591.1"/>
    </source>
</evidence>
<dbReference type="Proteomes" id="UP000298030">
    <property type="component" value="Unassembled WGS sequence"/>
</dbReference>
<dbReference type="Pfam" id="PF03318">
    <property type="entry name" value="ETX_MTX2"/>
    <property type="match status" value="1"/>
</dbReference>
<dbReference type="PANTHER" id="PTHR39244:SF5">
    <property type="entry name" value="NATTERIN-3-LIKE"/>
    <property type="match status" value="1"/>
</dbReference>
<keyword evidence="2" id="KW-1185">Reference proteome</keyword>
<dbReference type="InterPro" id="IPR053237">
    <property type="entry name" value="Natterin_C"/>
</dbReference>
<dbReference type="Gene3D" id="2.80.10.50">
    <property type="match status" value="1"/>
</dbReference>
<sequence length="331" mass="37259">MSDFYIPPPDIYARILNFAGQQVLTKGEKGSHPQYGDYTRVGQVSASTDSDDQYWSFEGEETVRLVRNKGTGKVIHAGNSREAVPIFLEEGSLEKPTSGAAFITLEPGQGQYDGYFRLLRDGVSIITSKPNRLELEDIEPGRRPVSSEHYFTFDYESMEVVGIEYNLRGSRRFNERPHVLVDTYLSNTTGSEQTLTYELNEKTSTTSKWDYKAGFKLGVTRKIKTGAPKMAEGELVVDFSVTFEWSQGKSLTTEQSWKASFPVKAKPGERVRAKSSVWMGNVEVPYTLTLKTRAGKRLKQKGTWHGVLTWNLRHELSTETADGKEVKTLTL</sequence>
<dbReference type="EMBL" id="QPFP01000076">
    <property type="protein sequence ID" value="TEB23591.1"/>
    <property type="molecule type" value="Genomic_DNA"/>
</dbReference>
<reference evidence="1 2" key="1">
    <citation type="journal article" date="2019" name="Nat. Ecol. Evol.">
        <title>Megaphylogeny resolves global patterns of mushroom evolution.</title>
        <authorList>
            <person name="Varga T."/>
            <person name="Krizsan K."/>
            <person name="Foldi C."/>
            <person name="Dima B."/>
            <person name="Sanchez-Garcia M."/>
            <person name="Sanchez-Ramirez S."/>
            <person name="Szollosi G.J."/>
            <person name="Szarkandi J.G."/>
            <person name="Papp V."/>
            <person name="Albert L."/>
            <person name="Andreopoulos W."/>
            <person name="Angelini C."/>
            <person name="Antonin V."/>
            <person name="Barry K.W."/>
            <person name="Bougher N.L."/>
            <person name="Buchanan P."/>
            <person name="Buyck B."/>
            <person name="Bense V."/>
            <person name="Catcheside P."/>
            <person name="Chovatia M."/>
            <person name="Cooper J."/>
            <person name="Damon W."/>
            <person name="Desjardin D."/>
            <person name="Finy P."/>
            <person name="Geml J."/>
            <person name="Haridas S."/>
            <person name="Hughes K."/>
            <person name="Justo A."/>
            <person name="Karasinski D."/>
            <person name="Kautmanova I."/>
            <person name="Kiss B."/>
            <person name="Kocsube S."/>
            <person name="Kotiranta H."/>
            <person name="LaButti K.M."/>
            <person name="Lechner B.E."/>
            <person name="Liimatainen K."/>
            <person name="Lipzen A."/>
            <person name="Lukacs Z."/>
            <person name="Mihaltcheva S."/>
            <person name="Morgado L.N."/>
            <person name="Niskanen T."/>
            <person name="Noordeloos M.E."/>
            <person name="Ohm R.A."/>
            <person name="Ortiz-Santana B."/>
            <person name="Ovrebo C."/>
            <person name="Racz N."/>
            <person name="Riley R."/>
            <person name="Savchenko A."/>
            <person name="Shiryaev A."/>
            <person name="Soop K."/>
            <person name="Spirin V."/>
            <person name="Szebenyi C."/>
            <person name="Tomsovsky M."/>
            <person name="Tulloss R.E."/>
            <person name="Uehling J."/>
            <person name="Grigoriev I.V."/>
            <person name="Vagvolgyi C."/>
            <person name="Papp T."/>
            <person name="Martin F.M."/>
            <person name="Miettinen O."/>
            <person name="Hibbett D.S."/>
            <person name="Nagy L.G."/>
        </authorList>
    </citation>
    <scope>NUCLEOTIDE SEQUENCE [LARGE SCALE GENOMIC DNA]</scope>
    <source>
        <strain evidence="1 2">FP101781</strain>
    </source>
</reference>
<protein>
    <submittedName>
        <fullName evidence="1">Uncharacterized protein</fullName>
    </submittedName>
</protein>
<dbReference type="PANTHER" id="PTHR39244">
    <property type="entry name" value="NATTERIN-4"/>
    <property type="match status" value="1"/>
</dbReference>
<dbReference type="OrthoDB" id="4948898at2759"/>
<comment type="caution">
    <text evidence="1">The sequence shown here is derived from an EMBL/GenBank/DDBJ whole genome shotgun (WGS) entry which is preliminary data.</text>
</comment>
<dbReference type="Gene3D" id="2.170.15.10">
    <property type="entry name" value="Proaerolysin, chain A, domain 3"/>
    <property type="match status" value="1"/>
</dbReference>